<evidence type="ECO:0000256" key="1">
    <source>
        <dbReference type="SAM" id="MobiDB-lite"/>
    </source>
</evidence>
<dbReference type="Proteomes" id="UP000039021">
    <property type="component" value="Unassembled WGS sequence"/>
</dbReference>
<gene>
    <name evidence="2" type="ORF">ERS007739_04607</name>
</gene>
<reference evidence="3" key="1">
    <citation type="submission" date="2015-03" db="EMBL/GenBank/DDBJ databases">
        <authorList>
            <consortium name="Pathogen Informatics"/>
        </authorList>
    </citation>
    <scope>NUCLEOTIDE SEQUENCE [LARGE SCALE GENOMIC DNA]</scope>
    <source>
        <strain evidence="3">N09902308</strain>
    </source>
</reference>
<dbReference type="AlphaFoldDB" id="A0A916LGD7"/>
<evidence type="ECO:0000313" key="2">
    <source>
        <dbReference type="EMBL" id="CPA44023.1"/>
    </source>
</evidence>
<proteinExistence type="predicted"/>
<evidence type="ECO:0000313" key="3">
    <source>
        <dbReference type="Proteomes" id="UP000039021"/>
    </source>
</evidence>
<comment type="caution">
    <text evidence="2">The sequence shown here is derived from an EMBL/GenBank/DDBJ whole genome shotgun (WGS) entry which is preliminary data.</text>
</comment>
<accession>A0A916LGD7</accession>
<organism evidence="2 3">
    <name type="scientific">Mycobacterium tuberculosis</name>
    <dbReference type="NCBI Taxonomy" id="1773"/>
    <lineage>
        <taxon>Bacteria</taxon>
        <taxon>Bacillati</taxon>
        <taxon>Actinomycetota</taxon>
        <taxon>Actinomycetes</taxon>
        <taxon>Mycobacteriales</taxon>
        <taxon>Mycobacteriaceae</taxon>
        <taxon>Mycobacterium</taxon>
        <taxon>Mycobacterium tuberculosis complex</taxon>
    </lineage>
</organism>
<name>A0A916LGD7_MYCTX</name>
<dbReference type="EMBL" id="CSBK01002973">
    <property type="protein sequence ID" value="CPA44023.1"/>
    <property type="molecule type" value="Genomic_DNA"/>
</dbReference>
<sequence>MTEPLEVPVVDAAHNPDAPTPKRTSLPSRLPPDWSTVVCCVTPSASSRGLPLASNDIAATDIPIQMMPMMASTAQP</sequence>
<feature type="region of interest" description="Disordered" evidence="1">
    <location>
        <begin position="1"/>
        <end position="33"/>
    </location>
</feature>
<protein>
    <submittedName>
        <fullName evidence="2">Uncharacterized protein</fullName>
    </submittedName>
</protein>